<sequence length="81" mass="8876">MGDLYAPIVQLETLASPALNLQQGLPQWEKCLPQQLVVTAMPKWSLQLKVELETTNMQEVLSVQALVDSGATGCFLNSSFI</sequence>
<protein>
    <submittedName>
        <fullName evidence="1">Uncharacterized protein</fullName>
    </submittedName>
</protein>
<proteinExistence type="predicted"/>
<gene>
    <name evidence="1" type="ORF">DXG03_008883</name>
</gene>
<evidence type="ECO:0000313" key="2">
    <source>
        <dbReference type="Proteomes" id="UP000775547"/>
    </source>
</evidence>
<organism evidence="1 2">
    <name type="scientific">Asterophora parasitica</name>
    <dbReference type="NCBI Taxonomy" id="117018"/>
    <lineage>
        <taxon>Eukaryota</taxon>
        <taxon>Fungi</taxon>
        <taxon>Dikarya</taxon>
        <taxon>Basidiomycota</taxon>
        <taxon>Agaricomycotina</taxon>
        <taxon>Agaricomycetes</taxon>
        <taxon>Agaricomycetidae</taxon>
        <taxon>Agaricales</taxon>
        <taxon>Tricholomatineae</taxon>
        <taxon>Lyophyllaceae</taxon>
        <taxon>Asterophora</taxon>
    </lineage>
</organism>
<reference evidence="1" key="1">
    <citation type="submission" date="2020-07" db="EMBL/GenBank/DDBJ databases">
        <authorList>
            <person name="Nieuwenhuis M."/>
            <person name="Van De Peppel L.J.J."/>
        </authorList>
    </citation>
    <scope>NUCLEOTIDE SEQUENCE</scope>
    <source>
        <strain evidence="1">AP01</strain>
        <tissue evidence="1">Mycelium</tissue>
    </source>
</reference>
<accession>A0A9P7K6P4</accession>
<dbReference type="EMBL" id="JABCKV010000791">
    <property type="protein sequence ID" value="KAG5640376.1"/>
    <property type="molecule type" value="Genomic_DNA"/>
</dbReference>
<keyword evidence="2" id="KW-1185">Reference proteome</keyword>
<name>A0A9P7K6P4_9AGAR</name>
<dbReference type="AlphaFoldDB" id="A0A9P7K6P4"/>
<comment type="caution">
    <text evidence="1">The sequence shown here is derived from an EMBL/GenBank/DDBJ whole genome shotgun (WGS) entry which is preliminary data.</text>
</comment>
<dbReference type="Proteomes" id="UP000775547">
    <property type="component" value="Unassembled WGS sequence"/>
</dbReference>
<evidence type="ECO:0000313" key="1">
    <source>
        <dbReference type="EMBL" id="KAG5640376.1"/>
    </source>
</evidence>
<reference evidence="1" key="2">
    <citation type="submission" date="2021-10" db="EMBL/GenBank/DDBJ databases">
        <title>Phylogenomics reveals ancestral predisposition of the termite-cultivated fungus Termitomyces towards a domesticated lifestyle.</title>
        <authorList>
            <person name="Auxier B."/>
            <person name="Grum-Grzhimaylo A."/>
            <person name="Cardenas M.E."/>
            <person name="Lodge J.D."/>
            <person name="Laessoe T."/>
            <person name="Pedersen O."/>
            <person name="Smith M.E."/>
            <person name="Kuyper T.W."/>
            <person name="Franco-Molano E.A."/>
            <person name="Baroni T.J."/>
            <person name="Aanen D.K."/>
        </authorList>
    </citation>
    <scope>NUCLEOTIDE SEQUENCE</scope>
    <source>
        <strain evidence="1">AP01</strain>
        <tissue evidence="1">Mycelium</tissue>
    </source>
</reference>
<feature type="non-terminal residue" evidence="1">
    <location>
        <position position="1"/>
    </location>
</feature>
<dbReference type="OrthoDB" id="3057105at2759"/>